<evidence type="ECO:0000256" key="1">
    <source>
        <dbReference type="SAM" id="Phobius"/>
    </source>
</evidence>
<dbReference type="EMBL" id="CAJNOM010000483">
    <property type="protein sequence ID" value="CAF1462528.1"/>
    <property type="molecule type" value="Genomic_DNA"/>
</dbReference>
<sequence length="714" mass="80611">MYILVNVSIVLIFLGFLIIDSVICNGLFYLQRIPSSCVETTINSTTNNNLTSNCFIFDWQQISNFTANYTTYINPDTNQTYYVYIGALTVLGTIDNYDLDYYCPPTGYNGVGPGCTVQIDTQLVILYVNTIDQKIYAIDVILSGTPFPSLSNLTNNQPPFGKARHIFSSGIAMQSTGYLKICKSNTSTQCPFASTNTYILPNPLPSNTGYGIFGIQANSLVTDSVWIADDIRKLIILSYGTAYYYFNASGFFIYQYDTNACAWMPSCNYQCEAYNYNSRFLDYAGVWIITKKWGIASMKPVAVQAWIGNAIDAAGVFPVIVYIDNATGHYIGLDKLDTVIGAKMGATYWYLIHDATVPLTSIATYRPSVVDVGCVSKLSDWAGTMSSCATFFKLNNIQIIITLLILTYILRLAQLVNASGSSTSTSTTESGTVISAFVIQNEDQPRVQFELFPKLRQLEMRVDGKLLEFTPLSEPDELLSSSLIYSDDHQLILRQRDANSYSISYGESGLQFIVYLRPQFDFLDFVSIIPSTFKDKKKFQGMLGGFDGLAYATGTNVSTSLNDDQALFTYGESWRRTSDSSLFYYRFQDSHAEHQDLNYRPMFKQDLFQKYANTDRYHMAEEICRNMTHEQQCMFDVLITNDATMGQMHEKYEMNIQILDEYIELVTIDIENSELTTSTSNSEITPKPQNSAVKYFTNEIWKITLFLLAVIYYY</sequence>
<comment type="caution">
    <text evidence="2">The sequence shown here is derived from an EMBL/GenBank/DDBJ whole genome shotgun (WGS) entry which is preliminary data.</text>
</comment>
<feature type="transmembrane region" description="Helical" evidence="1">
    <location>
        <begin position="7"/>
        <end position="30"/>
    </location>
</feature>
<dbReference type="EMBL" id="CAJNOI010000152">
    <property type="protein sequence ID" value="CAF1135249.1"/>
    <property type="molecule type" value="Genomic_DNA"/>
</dbReference>
<evidence type="ECO:0000313" key="2">
    <source>
        <dbReference type="EMBL" id="CAF1135249.1"/>
    </source>
</evidence>
<dbReference type="OrthoDB" id="10013189at2759"/>
<proteinExistence type="predicted"/>
<evidence type="ECO:0000313" key="5">
    <source>
        <dbReference type="Proteomes" id="UP000663877"/>
    </source>
</evidence>
<evidence type="ECO:0000313" key="3">
    <source>
        <dbReference type="EMBL" id="CAF1462528.1"/>
    </source>
</evidence>
<evidence type="ECO:0000313" key="4">
    <source>
        <dbReference type="Proteomes" id="UP000663832"/>
    </source>
</evidence>
<reference evidence="2" key="1">
    <citation type="submission" date="2021-02" db="EMBL/GenBank/DDBJ databases">
        <authorList>
            <person name="Nowell W R."/>
        </authorList>
    </citation>
    <scope>NUCLEOTIDE SEQUENCE</scope>
</reference>
<keyword evidence="1" id="KW-1133">Transmembrane helix</keyword>
<dbReference type="AlphaFoldDB" id="A0A814RM32"/>
<protein>
    <submittedName>
        <fullName evidence="2">Uncharacterized protein</fullName>
    </submittedName>
</protein>
<keyword evidence="1" id="KW-0812">Transmembrane</keyword>
<dbReference type="Proteomes" id="UP000663832">
    <property type="component" value="Unassembled WGS sequence"/>
</dbReference>
<dbReference type="Proteomes" id="UP000663877">
    <property type="component" value="Unassembled WGS sequence"/>
</dbReference>
<organism evidence="2 5">
    <name type="scientific">Adineta steineri</name>
    <dbReference type="NCBI Taxonomy" id="433720"/>
    <lineage>
        <taxon>Eukaryota</taxon>
        <taxon>Metazoa</taxon>
        <taxon>Spiralia</taxon>
        <taxon>Gnathifera</taxon>
        <taxon>Rotifera</taxon>
        <taxon>Eurotatoria</taxon>
        <taxon>Bdelloidea</taxon>
        <taxon>Adinetida</taxon>
        <taxon>Adinetidae</taxon>
        <taxon>Adineta</taxon>
    </lineage>
</organism>
<name>A0A814RM32_9BILA</name>
<keyword evidence="4" id="KW-1185">Reference proteome</keyword>
<keyword evidence="1" id="KW-0472">Membrane</keyword>
<gene>
    <name evidence="2" type="ORF">BJG266_LOCUS23233</name>
    <name evidence="3" type="ORF">QVE165_LOCUS41038</name>
</gene>
<accession>A0A814RM32</accession>